<dbReference type="GO" id="GO:0016597">
    <property type="term" value="F:amino acid binding"/>
    <property type="evidence" value="ECO:0007669"/>
    <property type="project" value="TreeGrafter"/>
</dbReference>
<dbReference type="GO" id="GO:0000052">
    <property type="term" value="P:citrulline metabolic process"/>
    <property type="evidence" value="ECO:0007669"/>
    <property type="project" value="TreeGrafter"/>
</dbReference>
<dbReference type="GO" id="GO:0016740">
    <property type="term" value="F:transferase activity"/>
    <property type="evidence" value="ECO:0007669"/>
    <property type="project" value="UniProtKB-KW"/>
</dbReference>
<dbReference type="InterPro" id="IPR033199">
    <property type="entry name" value="DDAH-like"/>
</dbReference>
<feature type="active site" description="Nucleophile" evidence="3">
    <location>
        <position position="247"/>
    </location>
</feature>
<keyword evidence="4" id="KW-0808">Transferase</keyword>
<proteinExistence type="inferred from homology"/>
<keyword evidence="5" id="KW-1185">Reference proteome</keyword>
<dbReference type="GO" id="GO:0045429">
    <property type="term" value="P:positive regulation of nitric oxide biosynthetic process"/>
    <property type="evidence" value="ECO:0007669"/>
    <property type="project" value="TreeGrafter"/>
</dbReference>
<feature type="active site" description="Proton donor" evidence="3">
    <location>
        <position position="160"/>
    </location>
</feature>
<sequence>MKFTQAIVRRPAASCGDGLTNAQLGQADYTRTLQQFGEYCAKLSELGLELTELPSLDAFPDAHFVEDVAVITPEFAVLTRPGAPARSGETKAIEVPLAACREVKPMHDGHLDGGDVMLIGKRFFVGLSGRTDAAGVRAFKDIVSHFGYDVEAMPIGASLHLKSSVNYLGGETLLVCDVLANHSVFAKFHRIAVDMADEYACNTLEVNGELITPAGYPRVQERLEALGMPLHVLDASEFRKMDGGLTCLSLRF</sequence>
<protein>
    <submittedName>
        <fullName evidence="4">Amidinotransferase</fullName>
    </submittedName>
</protein>
<gene>
    <name evidence="4" type="ORF">BZM27_19495</name>
</gene>
<evidence type="ECO:0000256" key="1">
    <source>
        <dbReference type="ARBA" id="ARBA00008532"/>
    </source>
</evidence>
<comment type="similarity">
    <text evidence="1">Belongs to the DDAH family.</text>
</comment>
<dbReference type="PANTHER" id="PTHR12737">
    <property type="entry name" value="DIMETHYLARGININE DIMETHYLAMINOHYDROLASE"/>
    <property type="match status" value="1"/>
</dbReference>
<dbReference type="Gene3D" id="3.75.10.10">
    <property type="entry name" value="L-arginine/glycine Amidinotransferase, Chain A"/>
    <property type="match status" value="1"/>
</dbReference>
<accession>A0A4R0XAS1</accession>
<dbReference type="GO" id="GO:0006525">
    <property type="term" value="P:arginine metabolic process"/>
    <property type="evidence" value="ECO:0007669"/>
    <property type="project" value="TreeGrafter"/>
</dbReference>
<evidence type="ECO:0000256" key="3">
    <source>
        <dbReference type="PIRSR" id="PIRSR633199-1"/>
    </source>
</evidence>
<keyword evidence="2" id="KW-0378">Hydrolase</keyword>
<evidence type="ECO:0000256" key="2">
    <source>
        <dbReference type="ARBA" id="ARBA00022801"/>
    </source>
</evidence>
<evidence type="ECO:0000313" key="5">
    <source>
        <dbReference type="Proteomes" id="UP000294200"/>
    </source>
</evidence>
<reference evidence="4 5" key="1">
    <citation type="submission" date="2017-02" db="EMBL/GenBank/DDBJ databases">
        <title>Paraburkholderia sophoroidis sp. nov. and Paraburkholderia steynii sp. nov. rhizobial symbionts of the fynbos legume Hypocalyptus sophoroides.</title>
        <authorList>
            <person name="Steenkamp E.T."/>
            <person name="Beukes C.W."/>
            <person name="Van Zyl E."/>
            <person name="Avontuur J."/>
            <person name="Chan W.Y."/>
            <person name="Hassen A."/>
            <person name="Palmer M."/>
            <person name="Mthombeni L."/>
            <person name="Phalane F."/>
            <person name="Sereme K."/>
            <person name="Venter S.N."/>
        </authorList>
    </citation>
    <scope>NUCLEOTIDE SEQUENCE [LARGE SCALE GENOMIC DNA]</scope>
    <source>
        <strain evidence="4 5">HC1.1ba</strain>
    </source>
</reference>
<evidence type="ECO:0000313" key="4">
    <source>
        <dbReference type="EMBL" id="TCG07403.1"/>
    </source>
</evidence>
<comment type="caution">
    <text evidence="4">The sequence shown here is derived from an EMBL/GenBank/DDBJ whole genome shotgun (WGS) entry which is preliminary data.</text>
</comment>
<name>A0A4R0XAS1_9BURK</name>
<organism evidence="4 5">
    <name type="scientific">Paraburkholderia steynii</name>
    <dbReference type="NCBI Taxonomy" id="1245441"/>
    <lineage>
        <taxon>Bacteria</taxon>
        <taxon>Pseudomonadati</taxon>
        <taxon>Pseudomonadota</taxon>
        <taxon>Betaproteobacteria</taxon>
        <taxon>Burkholderiales</taxon>
        <taxon>Burkholderiaceae</taxon>
        <taxon>Paraburkholderia</taxon>
    </lineage>
</organism>
<dbReference type="PANTHER" id="PTHR12737:SF9">
    <property type="entry name" value="DIMETHYLARGININASE"/>
    <property type="match status" value="1"/>
</dbReference>
<dbReference type="Proteomes" id="UP000294200">
    <property type="component" value="Unassembled WGS sequence"/>
</dbReference>
<dbReference type="AlphaFoldDB" id="A0A4R0XAS1"/>
<dbReference type="EMBL" id="MWML01000067">
    <property type="protein sequence ID" value="TCG07403.1"/>
    <property type="molecule type" value="Genomic_DNA"/>
</dbReference>
<dbReference type="SUPFAM" id="SSF55909">
    <property type="entry name" value="Pentein"/>
    <property type="match status" value="1"/>
</dbReference>
<dbReference type="GO" id="GO:0016403">
    <property type="term" value="F:dimethylargininase activity"/>
    <property type="evidence" value="ECO:0007669"/>
    <property type="project" value="TreeGrafter"/>
</dbReference>